<feature type="region of interest" description="Disordered" evidence="2">
    <location>
        <begin position="1"/>
        <end position="37"/>
    </location>
</feature>
<evidence type="ECO:0000313" key="3">
    <source>
        <dbReference type="EMBL" id="KAK0969301.1"/>
    </source>
</evidence>
<gene>
    <name evidence="3" type="ORF">LTR91_016356</name>
</gene>
<dbReference type="AlphaFoldDB" id="A0AAN6K848"/>
<keyword evidence="1" id="KW-0175">Coiled coil</keyword>
<evidence type="ECO:0000313" key="4">
    <source>
        <dbReference type="Proteomes" id="UP001175353"/>
    </source>
</evidence>
<feature type="compositionally biased region" description="Low complexity" evidence="2">
    <location>
        <begin position="455"/>
        <end position="464"/>
    </location>
</feature>
<feature type="compositionally biased region" description="Polar residues" evidence="2">
    <location>
        <begin position="208"/>
        <end position="226"/>
    </location>
</feature>
<keyword evidence="4" id="KW-1185">Reference proteome</keyword>
<protein>
    <submittedName>
        <fullName evidence="3">Uncharacterized protein</fullName>
    </submittedName>
</protein>
<accession>A0AAN6K848</accession>
<feature type="compositionally biased region" description="Low complexity" evidence="2">
    <location>
        <begin position="250"/>
        <end position="260"/>
    </location>
</feature>
<organism evidence="3 4">
    <name type="scientific">Friedmanniomyces endolithicus</name>
    <dbReference type="NCBI Taxonomy" id="329885"/>
    <lineage>
        <taxon>Eukaryota</taxon>
        <taxon>Fungi</taxon>
        <taxon>Dikarya</taxon>
        <taxon>Ascomycota</taxon>
        <taxon>Pezizomycotina</taxon>
        <taxon>Dothideomycetes</taxon>
        <taxon>Dothideomycetidae</taxon>
        <taxon>Mycosphaerellales</taxon>
        <taxon>Teratosphaeriaceae</taxon>
        <taxon>Friedmanniomyces</taxon>
    </lineage>
</organism>
<dbReference type="EMBL" id="JAUJLE010000198">
    <property type="protein sequence ID" value="KAK0969301.1"/>
    <property type="molecule type" value="Genomic_DNA"/>
</dbReference>
<evidence type="ECO:0000256" key="2">
    <source>
        <dbReference type="SAM" id="MobiDB-lite"/>
    </source>
</evidence>
<feature type="region of interest" description="Disordered" evidence="2">
    <location>
        <begin position="440"/>
        <end position="491"/>
    </location>
</feature>
<proteinExistence type="predicted"/>
<reference evidence="3" key="1">
    <citation type="submission" date="2023-06" db="EMBL/GenBank/DDBJ databases">
        <title>Black Yeasts Isolated from many extreme environments.</title>
        <authorList>
            <person name="Coleine C."/>
            <person name="Stajich J.E."/>
            <person name="Selbmann L."/>
        </authorList>
    </citation>
    <scope>NUCLEOTIDE SEQUENCE</scope>
    <source>
        <strain evidence="3">CCFEE 5200</strain>
    </source>
</reference>
<name>A0AAN6K848_9PEZI</name>
<evidence type="ECO:0000256" key="1">
    <source>
        <dbReference type="SAM" id="Coils"/>
    </source>
</evidence>
<feature type="compositionally biased region" description="Basic and acidic residues" evidence="2">
    <location>
        <begin position="236"/>
        <end position="246"/>
    </location>
</feature>
<dbReference type="Proteomes" id="UP001175353">
    <property type="component" value="Unassembled WGS sequence"/>
</dbReference>
<feature type="coiled-coil region" evidence="1">
    <location>
        <begin position="371"/>
        <end position="398"/>
    </location>
</feature>
<sequence>MSKSNTAPRRSRRIASQEPEEMGLPLPTNKRAPKKAAPWDVIAASTRVINGDRNSALSLTKKQRLAIIDNITARLEKAESETTSSAARILELEGQLHVAEAAAAAKRSLRADSMQLQIQLKVQERRAAATALESVPVPAPSQQQQERVTASPPSSPQHEEVPLLLGAGQAAQEPPALPATPLPAWRRVIGTAASLLSPFGRRAASPLPANTTPARVSHAEQQTTTPLGVLTPARKRSAEEEIDTPRPAKRATPAATPTAAKTPRAFLMPSTKNRRVPTSLSTVTEYTEDQSQLGRTLPIGTTPAMPEEHSEFASSLLAGTTPSKPPQRRSIASVRAKRLQNAGTPLPPLSWEQRARAITPAAPAENNADRRFEKAERLRKLHKELAELNKDEDIIEMESHRRKRVKVDDLQYIPHNRPGESSGTFRVPDIDSDDEMEVEMSVPERSNVFEEAVAREPTPAAVAEPRPEEQQQQEEEPMWVFPSVGKRDPNEPRLTHEEEMEARAAFRADYAVWLVEHGLEVPVWTN</sequence>
<feature type="region of interest" description="Disordered" evidence="2">
    <location>
        <begin position="132"/>
        <end position="160"/>
    </location>
</feature>
<feature type="region of interest" description="Disordered" evidence="2">
    <location>
        <begin position="202"/>
        <end position="260"/>
    </location>
</feature>
<comment type="caution">
    <text evidence="3">The sequence shown here is derived from an EMBL/GenBank/DDBJ whole genome shotgun (WGS) entry which is preliminary data.</text>
</comment>